<dbReference type="EMBL" id="FNAT01000006">
    <property type="protein sequence ID" value="SDF03146.1"/>
    <property type="molecule type" value="Genomic_DNA"/>
</dbReference>
<dbReference type="InterPro" id="IPR008995">
    <property type="entry name" value="Mo/tungstate-bd_C_term_dom"/>
</dbReference>
<dbReference type="Pfam" id="PF08402">
    <property type="entry name" value="TOBE_2"/>
    <property type="match status" value="1"/>
</dbReference>
<gene>
    <name evidence="9" type="ORF">SAMN04488567_3271</name>
</gene>
<dbReference type="InterPro" id="IPR003593">
    <property type="entry name" value="AAA+_ATPase"/>
</dbReference>
<evidence type="ECO:0000313" key="9">
    <source>
        <dbReference type="EMBL" id="SDF03146.1"/>
    </source>
</evidence>
<dbReference type="Gene3D" id="3.40.50.300">
    <property type="entry name" value="P-loop containing nucleotide triphosphate hydrolases"/>
    <property type="match status" value="1"/>
</dbReference>
<dbReference type="Pfam" id="PF00005">
    <property type="entry name" value="ABC_tran"/>
    <property type="match status" value="1"/>
</dbReference>
<evidence type="ECO:0000256" key="4">
    <source>
        <dbReference type="ARBA" id="ARBA00022741"/>
    </source>
</evidence>
<evidence type="ECO:0000256" key="3">
    <source>
        <dbReference type="ARBA" id="ARBA00022475"/>
    </source>
</evidence>
<dbReference type="InterPro" id="IPR003439">
    <property type="entry name" value="ABC_transporter-like_ATP-bd"/>
</dbReference>
<keyword evidence="2" id="KW-0813">Transport</keyword>
<keyword evidence="5 9" id="KW-0067">ATP-binding</keyword>
<dbReference type="SUPFAM" id="SSF52540">
    <property type="entry name" value="P-loop containing nucleoside triphosphate hydrolases"/>
    <property type="match status" value="1"/>
</dbReference>
<dbReference type="GO" id="GO:0008643">
    <property type="term" value="P:carbohydrate transport"/>
    <property type="evidence" value="ECO:0007669"/>
    <property type="project" value="InterPro"/>
</dbReference>
<dbReference type="InterPro" id="IPR015855">
    <property type="entry name" value="ABC_transpr_MalK-like"/>
</dbReference>
<dbReference type="SMART" id="SM00382">
    <property type="entry name" value="AAA"/>
    <property type="match status" value="1"/>
</dbReference>
<dbReference type="PANTHER" id="PTHR43875">
    <property type="entry name" value="MALTODEXTRIN IMPORT ATP-BINDING PROTEIN MSMX"/>
    <property type="match status" value="1"/>
</dbReference>
<dbReference type="GO" id="GO:0140359">
    <property type="term" value="F:ABC-type transporter activity"/>
    <property type="evidence" value="ECO:0007669"/>
    <property type="project" value="InterPro"/>
</dbReference>
<evidence type="ECO:0000256" key="1">
    <source>
        <dbReference type="ARBA" id="ARBA00005417"/>
    </source>
</evidence>
<dbReference type="PROSITE" id="PS00211">
    <property type="entry name" value="ABC_TRANSPORTER_1"/>
    <property type="match status" value="1"/>
</dbReference>
<dbReference type="GO" id="GO:0055052">
    <property type="term" value="C:ATP-binding cassette (ABC) transporter complex, substrate-binding subunit-containing"/>
    <property type="evidence" value="ECO:0007669"/>
    <property type="project" value="TreeGrafter"/>
</dbReference>
<dbReference type="PROSITE" id="PS50893">
    <property type="entry name" value="ABC_TRANSPORTER_2"/>
    <property type="match status" value="1"/>
</dbReference>
<dbReference type="InterPro" id="IPR017871">
    <property type="entry name" value="ABC_transporter-like_CS"/>
</dbReference>
<evidence type="ECO:0000256" key="7">
    <source>
        <dbReference type="ARBA" id="ARBA00023136"/>
    </source>
</evidence>
<keyword evidence="7" id="KW-0472">Membrane</keyword>
<keyword evidence="10" id="KW-1185">Reference proteome</keyword>
<dbReference type="InterPro" id="IPR013611">
    <property type="entry name" value="Transp-assoc_OB_typ2"/>
</dbReference>
<proteinExistence type="inferred from homology"/>
<dbReference type="SUPFAM" id="SSF50331">
    <property type="entry name" value="MOP-like"/>
    <property type="match status" value="1"/>
</dbReference>
<dbReference type="FunFam" id="3.40.50.300:FF:000042">
    <property type="entry name" value="Maltose/maltodextrin ABC transporter, ATP-binding protein"/>
    <property type="match status" value="1"/>
</dbReference>
<dbReference type="STRING" id="521013.SAMN04488567_3271"/>
<accession>A0A1G7HS44</accession>
<keyword evidence="3" id="KW-1003">Cell membrane</keyword>
<dbReference type="AlphaFoldDB" id="A0A1G7HS44"/>
<dbReference type="PANTHER" id="PTHR43875:SF15">
    <property type="entry name" value="TREHALOSE IMPORT ATP-BINDING PROTEIN SUGC"/>
    <property type="match status" value="1"/>
</dbReference>
<evidence type="ECO:0000256" key="5">
    <source>
        <dbReference type="ARBA" id="ARBA00022840"/>
    </source>
</evidence>
<dbReference type="Gene3D" id="2.40.50.100">
    <property type="match status" value="1"/>
</dbReference>
<dbReference type="Proteomes" id="UP000198922">
    <property type="component" value="Unassembled WGS sequence"/>
</dbReference>
<evidence type="ECO:0000256" key="2">
    <source>
        <dbReference type="ARBA" id="ARBA00022448"/>
    </source>
</evidence>
<protein>
    <submittedName>
        <fullName evidence="9">Carbohydrate ABC transporter ATP-binding protein, CUT1 family</fullName>
    </submittedName>
</protein>
<keyword evidence="6" id="KW-1278">Translocase</keyword>
<dbReference type="NCBIfam" id="NF008653">
    <property type="entry name" value="PRK11650.1"/>
    <property type="match status" value="1"/>
</dbReference>
<evidence type="ECO:0000259" key="8">
    <source>
        <dbReference type="PROSITE" id="PS50893"/>
    </source>
</evidence>
<organism evidence="9 10">
    <name type="scientific">Limimaricola pyoseonensis</name>
    <dbReference type="NCBI Taxonomy" id="521013"/>
    <lineage>
        <taxon>Bacteria</taxon>
        <taxon>Pseudomonadati</taxon>
        <taxon>Pseudomonadota</taxon>
        <taxon>Alphaproteobacteria</taxon>
        <taxon>Rhodobacterales</taxon>
        <taxon>Paracoccaceae</taxon>
        <taxon>Limimaricola</taxon>
    </lineage>
</organism>
<dbReference type="GO" id="GO:0016887">
    <property type="term" value="F:ATP hydrolysis activity"/>
    <property type="evidence" value="ECO:0007669"/>
    <property type="project" value="InterPro"/>
</dbReference>
<dbReference type="InterPro" id="IPR012340">
    <property type="entry name" value="NA-bd_OB-fold"/>
</dbReference>
<dbReference type="GO" id="GO:0005524">
    <property type="term" value="F:ATP binding"/>
    <property type="evidence" value="ECO:0007669"/>
    <property type="project" value="UniProtKB-KW"/>
</dbReference>
<dbReference type="CDD" id="cd03301">
    <property type="entry name" value="ABC_MalK_N"/>
    <property type="match status" value="1"/>
</dbReference>
<evidence type="ECO:0000256" key="6">
    <source>
        <dbReference type="ARBA" id="ARBA00022967"/>
    </source>
</evidence>
<name>A0A1G7HS44_9RHOB</name>
<dbReference type="InterPro" id="IPR047641">
    <property type="entry name" value="ABC_transpr_MalK/UgpC-like"/>
</dbReference>
<feature type="domain" description="ABC transporter" evidence="8">
    <location>
        <begin position="13"/>
        <end position="243"/>
    </location>
</feature>
<evidence type="ECO:0000313" key="10">
    <source>
        <dbReference type="Proteomes" id="UP000198922"/>
    </source>
</evidence>
<dbReference type="InterPro" id="IPR027417">
    <property type="entry name" value="P-loop_NTPase"/>
</dbReference>
<keyword evidence="4" id="KW-0547">Nucleotide-binding</keyword>
<comment type="similarity">
    <text evidence="1">Belongs to the ABC transporter superfamily.</text>
</comment>
<dbReference type="Gene3D" id="2.40.50.140">
    <property type="entry name" value="Nucleic acid-binding proteins"/>
    <property type="match status" value="1"/>
</dbReference>
<reference evidence="10" key="1">
    <citation type="submission" date="2016-10" db="EMBL/GenBank/DDBJ databases">
        <authorList>
            <person name="Varghese N."/>
            <person name="Submissions S."/>
        </authorList>
    </citation>
    <scope>NUCLEOTIDE SEQUENCE [LARGE SCALE GENOMIC DNA]</scope>
    <source>
        <strain evidence="10">DSM 21424</strain>
    </source>
</reference>
<sequence>MRKRRRETKMATVELERLNKRFGGFTALESLDLTIADGEFLVLLGPSGCGKSTTMRLVAGLEEPTGGEIRIGGRRVNDIPARDRDLAMVFQSYALYPHMTVGENIGYPLKVRGIAKAERQAQIRAAAEKVEMGHLLTRRPAELSGGQRQRVALARAIVRTPRLFLMDEPLSNLDAKLRTVMRAELKHLQRDLATTTIYVTHDQVEAMTLADRIVILNAAKIQQQGTPQEIYDRPANTFVASFIGSPPMNLIEGTVAEGRFHHPDGGVALASAPQGPAVLGVRPEDVTLAAPGEGDFTGKVYSSELLGDCTLLNVRVGDKLVAAKVGPQDGRDMDEPVGLRLAPGALHLFDGESGARIEGRA</sequence>